<keyword evidence="2" id="KW-0472">Membrane</keyword>
<feature type="transmembrane region" description="Helical" evidence="2">
    <location>
        <begin position="530"/>
        <end position="548"/>
    </location>
</feature>
<gene>
    <name evidence="4" type="ORF">IPOD504_LOCUS14897</name>
</gene>
<dbReference type="InterPro" id="IPR050344">
    <property type="entry name" value="Peptidase_M1_aminopeptidases"/>
</dbReference>
<evidence type="ECO:0000256" key="1">
    <source>
        <dbReference type="ARBA" id="ARBA00010136"/>
    </source>
</evidence>
<sequence length="550" mass="63457">MTLEELSTEDSKLGIAVFDEDNSTEIVMEGTQDEDNVTEFKTESNEIEIKNNFMGHKLRNISPGQEGVFNQEAQATIAINHYFHALNEWTNKQYLEIILNQNGRMNVIALPDSDRDWEPYVFMELSHSIKQRQLGLTKIAEAMARQWFGYVIYPENWRHQWVISGIATYAAYDILQDFLNYKGYYRVNYDADLWERIVEALIDPERREEIHPLNRATLVDDALNLARASKLDYGIAFQVVLTMEHETEYAVWKAFVRNMNFLRKRLVALVEENEDLDPDIYLRMVRRSIETFEDEIGFYPELNAIEPVMVSLCRGLVMDHACRANYDPCIAAAVDWFYDPNDNDVVNPNIPRDIRPAVYCTMVREGDDDVISALYDRLEIEASHYERVVILESLACSQDDGFIRTFLEETIAANSPYGVEENVRIFKAIAESSSANARLALNFISLRTNEIRNMYGGPEKLEEIIFTLADNMANANLATDFINWVESRNNNLGDSEEAAERAAELVKENLNWDSTHMDYVYEWIDENDGTTIFVSAFLITLSLFVALFNH</sequence>
<dbReference type="PANTHER" id="PTHR11533:SF299">
    <property type="entry name" value="AMINOPEPTIDASE"/>
    <property type="match status" value="1"/>
</dbReference>
<name>A0ABN8IXT6_9NEOP</name>
<reference evidence="4" key="1">
    <citation type="submission" date="2022-03" db="EMBL/GenBank/DDBJ databases">
        <authorList>
            <person name="Martin H S."/>
        </authorList>
    </citation>
    <scope>NUCLEOTIDE SEQUENCE</scope>
</reference>
<keyword evidence="2" id="KW-0812">Transmembrane</keyword>
<evidence type="ECO:0000313" key="5">
    <source>
        <dbReference type="Proteomes" id="UP000837857"/>
    </source>
</evidence>
<keyword evidence="2" id="KW-1133">Transmembrane helix</keyword>
<keyword evidence="5" id="KW-1185">Reference proteome</keyword>
<dbReference type="InterPro" id="IPR024571">
    <property type="entry name" value="ERAP1-like_C_dom"/>
</dbReference>
<comment type="similarity">
    <text evidence="1">Belongs to the peptidase M1 family.</text>
</comment>
<dbReference type="SUPFAM" id="SSF55486">
    <property type="entry name" value="Metalloproteases ('zincins'), catalytic domain"/>
    <property type="match status" value="1"/>
</dbReference>
<protein>
    <recommendedName>
        <fullName evidence="3">ERAP1-like C-terminal domain-containing protein</fullName>
    </recommendedName>
</protein>
<evidence type="ECO:0000256" key="2">
    <source>
        <dbReference type="SAM" id="Phobius"/>
    </source>
</evidence>
<dbReference type="Proteomes" id="UP000837857">
    <property type="component" value="Chromosome 6"/>
</dbReference>
<dbReference type="Gene3D" id="1.25.50.20">
    <property type="match status" value="1"/>
</dbReference>
<evidence type="ECO:0000313" key="4">
    <source>
        <dbReference type="EMBL" id="CAH2070904.1"/>
    </source>
</evidence>
<feature type="domain" description="ERAP1-like C-terminal" evidence="3">
    <location>
        <begin position="182"/>
        <end position="500"/>
    </location>
</feature>
<dbReference type="EMBL" id="OW152818">
    <property type="protein sequence ID" value="CAH2070904.1"/>
    <property type="molecule type" value="Genomic_DNA"/>
</dbReference>
<evidence type="ECO:0000259" key="3">
    <source>
        <dbReference type="Pfam" id="PF11838"/>
    </source>
</evidence>
<dbReference type="Pfam" id="PF11838">
    <property type="entry name" value="ERAP1_C"/>
    <property type="match status" value="1"/>
</dbReference>
<accession>A0ABN8IXT6</accession>
<organism evidence="4 5">
    <name type="scientific">Iphiclides podalirius</name>
    <name type="common">scarce swallowtail</name>
    <dbReference type="NCBI Taxonomy" id="110791"/>
    <lineage>
        <taxon>Eukaryota</taxon>
        <taxon>Metazoa</taxon>
        <taxon>Ecdysozoa</taxon>
        <taxon>Arthropoda</taxon>
        <taxon>Hexapoda</taxon>
        <taxon>Insecta</taxon>
        <taxon>Pterygota</taxon>
        <taxon>Neoptera</taxon>
        <taxon>Endopterygota</taxon>
        <taxon>Lepidoptera</taxon>
        <taxon>Glossata</taxon>
        <taxon>Ditrysia</taxon>
        <taxon>Papilionoidea</taxon>
        <taxon>Papilionidae</taxon>
        <taxon>Papilioninae</taxon>
        <taxon>Iphiclides</taxon>
    </lineage>
</organism>
<feature type="non-terminal residue" evidence="4">
    <location>
        <position position="550"/>
    </location>
</feature>
<dbReference type="PANTHER" id="PTHR11533">
    <property type="entry name" value="PROTEASE M1 ZINC METALLOPROTEASE"/>
    <property type="match status" value="1"/>
</dbReference>
<proteinExistence type="inferred from homology"/>